<proteinExistence type="predicted"/>
<dbReference type="SUPFAM" id="SSF52540">
    <property type="entry name" value="P-loop containing nucleoside triphosphate hydrolases"/>
    <property type="match status" value="1"/>
</dbReference>
<dbReference type="NCBIfam" id="NF010068">
    <property type="entry name" value="PRK13548.1"/>
    <property type="match status" value="1"/>
</dbReference>
<keyword evidence="7" id="KW-1185">Reference proteome</keyword>
<dbReference type="InterPro" id="IPR003439">
    <property type="entry name" value="ABC_transporter-like_ATP-bd"/>
</dbReference>
<evidence type="ECO:0000256" key="2">
    <source>
        <dbReference type="ARBA" id="ARBA00022741"/>
    </source>
</evidence>
<evidence type="ECO:0000313" key="6">
    <source>
        <dbReference type="EMBL" id="EFQ83785.1"/>
    </source>
</evidence>
<name>E2SBN9_9ACTN</name>
<keyword evidence="1" id="KW-0813">Transport</keyword>
<dbReference type="RefSeq" id="WP_007078469.1">
    <property type="nucleotide sequence ID" value="NZ_CM001024.1"/>
</dbReference>
<evidence type="ECO:0000256" key="4">
    <source>
        <dbReference type="ARBA" id="ARBA00022967"/>
    </source>
</evidence>
<evidence type="ECO:0000256" key="1">
    <source>
        <dbReference type="ARBA" id="ARBA00022448"/>
    </source>
</evidence>
<gene>
    <name evidence="6" type="ORF">HMPREF0063_11448</name>
</gene>
<dbReference type="InterPro" id="IPR027417">
    <property type="entry name" value="P-loop_NTPase"/>
</dbReference>
<keyword evidence="3 6" id="KW-0067">ATP-binding</keyword>
<dbReference type="PANTHER" id="PTHR42794">
    <property type="entry name" value="HEMIN IMPORT ATP-BINDING PROTEIN HMUV"/>
    <property type="match status" value="1"/>
</dbReference>
<evidence type="ECO:0000259" key="5">
    <source>
        <dbReference type="PROSITE" id="PS50893"/>
    </source>
</evidence>
<evidence type="ECO:0000313" key="7">
    <source>
        <dbReference type="Proteomes" id="UP000003111"/>
    </source>
</evidence>
<dbReference type="eggNOG" id="COG1120">
    <property type="taxonomic scope" value="Bacteria"/>
</dbReference>
<dbReference type="Proteomes" id="UP000003111">
    <property type="component" value="Unassembled WGS sequence"/>
</dbReference>
<dbReference type="EMBL" id="ACLF03000004">
    <property type="protein sequence ID" value="EFQ83785.1"/>
    <property type="molecule type" value="Genomic_DNA"/>
</dbReference>
<keyword evidence="4" id="KW-1278">Translocase</keyword>
<protein>
    <submittedName>
        <fullName evidence="6">ABC transporter, ATP-binding protein</fullName>
    </submittedName>
</protein>
<dbReference type="SMART" id="SM00382">
    <property type="entry name" value="AAA"/>
    <property type="match status" value="1"/>
</dbReference>
<evidence type="ECO:0000256" key="3">
    <source>
        <dbReference type="ARBA" id="ARBA00022840"/>
    </source>
</evidence>
<dbReference type="InterPro" id="IPR003593">
    <property type="entry name" value="AAA+_ATPase"/>
</dbReference>
<dbReference type="GO" id="GO:0016887">
    <property type="term" value="F:ATP hydrolysis activity"/>
    <property type="evidence" value="ECO:0007669"/>
    <property type="project" value="InterPro"/>
</dbReference>
<dbReference type="GO" id="GO:0005524">
    <property type="term" value="F:ATP binding"/>
    <property type="evidence" value="ECO:0007669"/>
    <property type="project" value="UniProtKB-KW"/>
</dbReference>
<organism evidence="6 7">
    <name type="scientific">Aeromicrobium marinum DSM 15272</name>
    <dbReference type="NCBI Taxonomy" id="585531"/>
    <lineage>
        <taxon>Bacteria</taxon>
        <taxon>Bacillati</taxon>
        <taxon>Actinomycetota</taxon>
        <taxon>Actinomycetes</taxon>
        <taxon>Propionibacteriales</taxon>
        <taxon>Nocardioidaceae</taxon>
        <taxon>Aeromicrobium</taxon>
    </lineage>
</organism>
<keyword evidence="2" id="KW-0547">Nucleotide-binding</keyword>
<dbReference type="PROSITE" id="PS50893">
    <property type="entry name" value="ABC_TRANSPORTER_2"/>
    <property type="match status" value="1"/>
</dbReference>
<accession>E2SBN9</accession>
<dbReference type="HOGENOM" id="CLU_000604_1_11_11"/>
<feature type="domain" description="ABC transporter" evidence="5">
    <location>
        <begin position="3"/>
        <end position="236"/>
    </location>
</feature>
<dbReference type="CDD" id="cd03214">
    <property type="entry name" value="ABC_Iron-Siderophores_B12_Hemin"/>
    <property type="match status" value="1"/>
</dbReference>
<sequence>MSLRMENVHVTLAGTPVLRDVSLTVEPGELLALVGPNGAGKTTVLNVLAGDLAPDSGTVELDGRPVSALRVGDLARRRAVLPQEQRLAFGFRSIDVVRMGRAPWAGRPEDEHDDRVVHDAMQRTDVVGLAARTFPTLSGGEKARTSLARVVAQSTPVVLLDEPTAALDIRHAEHVLGEAVALTEAGHAVVAVLHDLSVAATHAHRVCLLAGGRIRALGRPADVIRPDLVEEVYGHPVDVLEHGDRLVVVPRRLTAPRSQEAPCVHAP</sequence>
<dbReference type="Pfam" id="PF00005">
    <property type="entry name" value="ABC_tran"/>
    <property type="match status" value="1"/>
</dbReference>
<dbReference type="AlphaFoldDB" id="E2SBN9"/>
<dbReference type="Gene3D" id="3.40.50.300">
    <property type="entry name" value="P-loop containing nucleotide triphosphate hydrolases"/>
    <property type="match status" value="1"/>
</dbReference>
<dbReference type="STRING" id="585531.HMPREF0063_11448"/>
<comment type="caution">
    <text evidence="6">The sequence shown here is derived from an EMBL/GenBank/DDBJ whole genome shotgun (WGS) entry which is preliminary data.</text>
</comment>
<reference evidence="6" key="1">
    <citation type="submission" date="2010-08" db="EMBL/GenBank/DDBJ databases">
        <authorList>
            <person name="Muzny D."/>
            <person name="Qin X."/>
            <person name="Buhay C."/>
            <person name="Dugan-Rocha S."/>
            <person name="Ding Y."/>
            <person name="Chen G."/>
            <person name="Hawes A."/>
            <person name="Holder M."/>
            <person name="Jhangiani S."/>
            <person name="Johnson A."/>
            <person name="Khan Z."/>
            <person name="Li Z."/>
            <person name="Liu W."/>
            <person name="Liu X."/>
            <person name="Perez L."/>
            <person name="Shen H."/>
            <person name="Wang Q."/>
            <person name="Watt J."/>
            <person name="Xi L."/>
            <person name="Xin Y."/>
            <person name="Zhou J."/>
            <person name="Deng J."/>
            <person name="Jiang H."/>
            <person name="Liu Y."/>
            <person name="Qu J."/>
            <person name="Song X.-Z."/>
            <person name="Zhang L."/>
            <person name="Villasana D."/>
            <person name="Johnson A."/>
            <person name="Liu J."/>
            <person name="Liyanage D."/>
            <person name="Lorensuhewa L."/>
            <person name="Robinson T."/>
            <person name="Song A."/>
            <person name="Song B.-B."/>
            <person name="Dinh H."/>
            <person name="Thornton R."/>
            <person name="Coyle M."/>
            <person name="Francisco L."/>
            <person name="Jackson L."/>
            <person name="Javaid M."/>
            <person name="Korchina V."/>
            <person name="Kovar C."/>
            <person name="Mata R."/>
            <person name="Mathew T."/>
            <person name="Ngo R."/>
            <person name="Nguyen L."/>
            <person name="Nguyen N."/>
            <person name="Okwuonu G."/>
            <person name="Ongeri F."/>
            <person name="Pham C."/>
            <person name="Simmons D."/>
            <person name="Wilczek-Boney K."/>
            <person name="Hale W."/>
            <person name="Jakkamsetti A."/>
            <person name="Pham P."/>
            <person name="Ruth R."/>
            <person name="San Lucas F."/>
            <person name="Warren J."/>
            <person name="Zhang J."/>
            <person name="Zhao Z."/>
            <person name="Zhou C."/>
            <person name="Zhu D."/>
            <person name="Lee S."/>
            <person name="Bess C."/>
            <person name="Blankenburg K."/>
            <person name="Forbes L."/>
            <person name="Fu Q."/>
            <person name="Gubbala S."/>
            <person name="Hirani K."/>
            <person name="Jayaseelan J.C."/>
            <person name="Lara F."/>
            <person name="Munidasa M."/>
            <person name="Palculict T."/>
            <person name="Patil S."/>
            <person name="Pu L.-L."/>
            <person name="Saada N."/>
            <person name="Tang L."/>
            <person name="Weissenberger G."/>
            <person name="Zhu Y."/>
            <person name="Hemphill L."/>
            <person name="Shang Y."/>
            <person name="Youmans B."/>
            <person name="Ayvaz T."/>
            <person name="Ross M."/>
            <person name="Santibanez J."/>
            <person name="Aqrawi P."/>
            <person name="Gross S."/>
            <person name="Joshi V."/>
            <person name="Fowler G."/>
            <person name="Nazareth L."/>
            <person name="Reid J."/>
            <person name="Worley K."/>
            <person name="Petrosino J."/>
            <person name="Highlander S."/>
            <person name="Gibbs R."/>
        </authorList>
    </citation>
    <scope>NUCLEOTIDE SEQUENCE [LARGE SCALE GENOMIC DNA]</scope>
    <source>
        <strain evidence="6">DSM 15272</strain>
    </source>
</reference>
<dbReference type="PANTHER" id="PTHR42794:SF1">
    <property type="entry name" value="HEMIN IMPORT ATP-BINDING PROTEIN HMUV"/>
    <property type="match status" value="1"/>
</dbReference>